<name>A0A1H0S556_9PSEU</name>
<dbReference type="CDD" id="cd00093">
    <property type="entry name" value="HTH_XRE"/>
    <property type="match status" value="1"/>
</dbReference>
<accession>A0A1H0S556</accession>
<protein>
    <submittedName>
        <fullName evidence="1">Uncharacterized protein</fullName>
    </submittedName>
</protein>
<dbReference type="Gene3D" id="1.10.260.40">
    <property type="entry name" value="lambda repressor-like DNA-binding domains"/>
    <property type="match status" value="1"/>
</dbReference>
<sequence length="310" mass="34823">MHTLPAPHRDPVAVSGVRESFPVALTRAIDRSGMSLEQLQRRLSVHEVKVSLSTLSYWRRGRTRPERPDSLRAVTIIEEVLGLPPGYLISLLGPRKPRGRWASRSSAKSHEALWDGASALSPLLAELDDPGPGELTFLSVREQHFLDHEGRDNRTVVHAVVRSEVDWRRTCVVLHRAEPTDRALPDITALSGCALGKARTHEPGRFVLSEILLDRVLRIGDTAAFSYEVQWHGSVASTNFVRAMRQCAREYLLEVVFHPDAVPSSCRQFRRESSRLPEVDHGELHLGAYNSAHLLTHDEKSAIVGIRWTW</sequence>
<dbReference type="GO" id="GO:0003677">
    <property type="term" value="F:DNA binding"/>
    <property type="evidence" value="ECO:0007669"/>
    <property type="project" value="InterPro"/>
</dbReference>
<evidence type="ECO:0000313" key="1">
    <source>
        <dbReference type="EMBL" id="SDP36882.1"/>
    </source>
</evidence>
<dbReference type="EMBL" id="FNJB01000008">
    <property type="protein sequence ID" value="SDP36882.1"/>
    <property type="molecule type" value="Genomic_DNA"/>
</dbReference>
<gene>
    <name evidence="1" type="ORF">SAMN05192558_108286</name>
</gene>
<keyword evidence="2" id="KW-1185">Reference proteome</keyword>
<dbReference type="RefSeq" id="WP_091379007.1">
    <property type="nucleotide sequence ID" value="NZ_FNDV01000005.1"/>
</dbReference>
<proteinExistence type="predicted"/>
<dbReference type="AlphaFoldDB" id="A0A1H0S556"/>
<dbReference type="Proteomes" id="UP000199651">
    <property type="component" value="Unassembled WGS sequence"/>
</dbReference>
<organism evidence="1 2">
    <name type="scientific">Actinokineospora alba</name>
    <dbReference type="NCBI Taxonomy" id="504798"/>
    <lineage>
        <taxon>Bacteria</taxon>
        <taxon>Bacillati</taxon>
        <taxon>Actinomycetota</taxon>
        <taxon>Actinomycetes</taxon>
        <taxon>Pseudonocardiales</taxon>
        <taxon>Pseudonocardiaceae</taxon>
        <taxon>Actinokineospora</taxon>
    </lineage>
</organism>
<dbReference type="InterPro" id="IPR001387">
    <property type="entry name" value="Cro/C1-type_HTH"/>
</dbReference>
<reference evidence="2" key="1">
    <citation type="submission" date="2016-10" db="EMBL/GenBank/DDBJ databases">
        <authorList>
            <person name="Varghese N."/>
            <person name="Submissions S."/>
        </authorList>
    </citation>
    <scope>NUCLEOTIDE SEQUENCE [LARGE SCALE GENOMIC DNA]</scope>
    <source>
        <strain evidence="2">IBRC-M 10655</strain>
    </source>
</reference>
<dbReference type="InterPro" id="IPR010982">
    <property type="entry name" value="Lambda_DNA-bd_dom_sf"/>
</dbReference>
<dbReference type="STRING" id="504798.SAMN05421871_105297"/>
<evidence type="ECO:0000313" key="2">
    <source>
        <dbReference type="Proteomes" id="UP000199651"/>
    </source>
</evidence>
<dbReference type="OrthoDB" id="3690688at2"/>